<proteinExistence type="predicted"/>
<dbReference type="GO" id="GO:0031177">
    <property type="term" value="F:phosphopantetheine binding"/>
    <property type="evidence" value="ECO:0007669"/>
    <property type="project" value="TreeGrafter"/>
</dbReference>
<dbReference type="AlphaFoldDB" id="A0A8K0RUL1"/>
<dbReference type="PANTHER" id="PTHR45527:SF1">
    <property type="entry name" value="FATTY ACID SYNTHASE"/>
    <property type="match status" value="1"/>
</dbReference>
<dbReference type="GO" id="GO:0044550">
    <property type="term" value="P:secondary metabolite biosynthetic process"/>
    <property type="evidence" value="ECO:0007669"/>
    <property type="project" value="TreeGrafter"/>
</dbReference>
<organism evidence="1 2">
    <name type="scientific">Fusarium tricinctum</name>
    <dbReference type="NCBI Taxonomy" id="61284"/>
    <lineage>
        <taxon>Eukaryota</taxon>
        <taxon>Fungi</taxon>
        <taxon>Dikarya</taxon>
        <taxon>Ascomycota</taxon>
        <taxon>Pezizomycotina</taxon>
        <taxon>Sordariomycetes</taxon>
        <taxon>Hypocreomycetidae</taxon>
        <taxon>Hypocreales</taxon>
        <taxon>Nectriaceae</taxon>
        <taxon>Fusarium</taxon>
        <taxon>Fusarium tricinctum species complex</taxon>
    </lineage>
</organism>
<gene>
    <name evidence="1" type="ORF">BKA59DRAFT_510973</name>
</gene>
<dbReference type="EMBL" id="JAGPXF010000004">
    <property type="protein sequence ID" value="KAH7245021.1"/>
    <property type="molecule type" value="Genomic_DNA"/>
</dbReference>
<name>A0A8K0RUL1_9HYPO</name>
<dbReference type="Gene3D" id="3.30.559.30">
    <property type="entry name" value="Nonribosomal peptide synthetase, condensation domain"/>
    <property type="match status" value="1"/>
</dbReference>
<dbReference type="Proteomes" id="UP000813427">
    <property type="component" value="Unassembled WGS sequence"/>
</dbReference>
<evidence type="ECO:0000313" key="1">
    <source>
        <dbReference type="EMBL" id="KAH7245021.1"/>
    </source>
</evidence>
<dbReference type="OrthoDB" id="5106613at2759"/>
<comment type="caution">
    <text evidence="1">The sequence shown here is derived from an EMBL/GenBank/DDBJ whole genome shotgun (WGS) entry which is preliminary data.</text>
</comment>
<sequence length="173" mass="19319">MSGRSGPVAQIENILGPTLTTVPVHVQMDRKDSVTELPERIQQQSNDMMPYEHTGLQTIARPTELWPSVRCFPLVLACVVDTEGSTKLHVHFDTGVIGRRQIKAICCQYEHIVAQRVARPTSPISNVSLCGSKYVEQIMMWNAQNVPKLIFACVEDLIGEQAKLHREKVAIDS</sequence>
<keyword evidence="2" id="KW-1185">Reference proteome</keyword>
<dbReference type="GO" id="GO:0043041">
    <property type="term" value="P:amino acid activation for nonribosomal peptide biosynthetic process"/>
    <property type="evidence" value="ECO:0007669"/>
    <property type="project" value="TreeGrafter"/>
</dbReference>
<dbReference type="GO" id="GO:0005737">
    <property type="term" value="C:cytoplasm"/>
    <property type="evidence" value="ECO:0007669"/>
    <property type="project" value="TreeGrafter"/>
</dbReference>
<dbReference type="SUPFAM" id="SSF52777">
    <property type="entry name" value="CoA-dependent acyltransferases"/>
    <property type="match status" value="1"/>
</dbReference>
<protein>
    <submittedName>
        <fullName evidence="1">Uncharacterized protein</fullName>
    </submittedName>
</protein>
<accession>A0A8K0RUL1</accession>
<reference evidence="1" key="1">
    <citation type="journal article" date="2021" name="Nat. Commun.">
        <title>Genetic determinants of endophytism in the Arabidopsis root mycobiome.</title>
        <authorList>
            <person name="Mesny F."/>
            <person name="Miyauchi S."/>
            <person name="Thiergart T."/>
            <person name="Pickel B."/>
            <person name="Atanasova L."/>
            <person name="Karlsson M."/>
            <person name="Huettel B."/>
            <person name="Barry K.W."/>
            <person name="Haridas S."/>
            <person name="Chen C."/>
            <person name="Bauer D."/>
            <person name="Andreopoulos W."/>
            <person name="Pangilinan J."/>
            <person name="LaButti K."/>
            <person name="Riley R."/>
            <person name="Lipzen A."/>
            <person name="Clum A."/>
            <person name="Drula E."/>
            <person name="Henrissat B."/>
            <person name="Kohler A."/>
            <person name="Grigoriev I.V."/>
            <person name="Martin F.M."/>
            <person name="Hacquard S."/>
        </authorList>
    </citation>
    <scope>NUCLEOTIDE SEQUENCE</scope>
    <source>
        <strain evidence="1">MPI-SDFR-AT-0068</strain>
    </source>
</reference>
<dbReference type="PANTHER" id="PTHR45527">
    <property type="entry name" value="NONRIBOSOMAL PEPTIDE SYNTHETASE"/>
    <property type="match status" value="1"/>
</dbReference>
<evidence type="ECO:0000313" key="2">
    <source>
        <dbReference type="Proteomes" id="UP000813427"/>
    </source>
</evidence>